<gene>
    <name evidence="5" type="ORF">ABDJ40_13720</name>
</gene>
<dbReference type="InterPro" id="IPR036388">
    <property type="entry name" value="WH-like_DNA-bd_sf"/>
</dbReference>
<keyword evidence="3" id="KW-0804">Transcription</keyword>
<dbReference type="CDD" id="cd06170">
    <property type="entry name" value="LuxR_C_like"/>
    <property type="match status" value="1"/>
</dbReference>
<dbReference type="InterPro" id="IPR000792">
    <property type="entry name" value="Tscrpt_reg_LuxR_C"/>
</dbReference>
<dbReference type="InterPro" id="IPR036693">
    <property type="entry name" value="TF_LuxR_autoind-bd_dom_sf"/>
</dbReference>
<sequence>MQGIIQFTAGLPHCAAGFEDSECEQAMAAFAGRQGFDHCLYLAHVYPPMTRPTVIQAGNCPEGWMAAYSSQNFAEVDPWIRHAQSHSNPWLWDSSSQQAPAPFWLTALRHGMRHGCTLPVRTEHGIIGAMTLARAKEAVSLDEYAQKSASLQAFCHDLHAGLLKRRLPQLFHRPDSQLSERERTILKWTADGKTSSEIALILGLTKRTINFHVAKATLKLNSTNKTQAALKAAVLGMLF</sequence>
<evidence type="ECO:0000256" key="2">
    <source>
        <dbReference type="ARBA" id="ARBA00023125"/>
    </source>
</evidence>
<name>A0ABV0GFH6_9BURK</name>
<evidence type="ECO:0000256" key="1">
    <source>
        <dbReference type="ARBA" id="ARBA00023015"/>
    </source>
</evidence>
<dbReference type="Pfam" id="PF00196">
    <property type="entry name" value="GerE"/>
    <property type="match status" value="1"/>
</dbReference>
<dbReference type="InterPro" id="IPR005143">
    <property type="entry name" value="TF_LuxR_autoind-bd_dom"/>
</dbReference>
<dbReference type="Gene3D" id="3.30.450.80">
    <property type="entry name" value="Transcription factor LuxR-like, autoinducer-binding domain"/>
    <property type="match status" value="1"/>
</dbReference>
<comment type="caution">
    <text evidence="5">The sequence shown here is derived from an EMBL/GenBank/DDBJ whole genome shotgun (WGS) entry which is preliminary data.</text>
</comment>
<evidence type="ECO:0000313" key="6">
    <source>
        <dbReference type="Proteomes" id="UP001462640"/>
    </source>
</evidence>
<keyword evidence="2" id="KW-0238">DNA-binding</keyword>
<dbReference type="RefSeq" id="WP_347610581.1">
    <property type="nucleotide sequence ID" value="NZ_JBDPZC010000006.1"/>
</dbReference>
<evidence type="ECO:0000313" key="5">
    <source>
        <dbReference type="EMBL" id="MEO3713818.1"/>
    </source>
</evidence>
<dbReference type="SUPFAM" id="SSF46894">
    <property type="entry name" value="C-terminal effector domain of the bipartite response regulators"/>
    <property type="match status" value="1"/>
</dbReference>
<accession>A0ABV0GFH6</accession>
<keyword evidence="6" id="KW-1185">Reference proteome</keyword>
<organism evidence="5 6">
    <name type="scientific">Roseateles flavus</name>
    <dbReference type="NCBI Taxonomy" id="3149041"/>
    <lineage>
        <taxon>Bacteria</taxon>
        <taxon>Pseudomonadati</taxon>
        <taxon>Pseudomonadota</taxon>
        <taxon>Betaproteobacteria</taxon>
        <taxon>Burkholderiales</taxon>
        <taxon>Sphaerotilaceae</taxon>
        <taxon>Roseateles</taxon>
    </lineage>
</organism>
<proteinExistence type="predicted"/>
<keyword evidence="1" id="KW-0805">Transcription regulation</keyword>
<dbReference type="Gene3D" id="1.10.10.10">
    <property type="entry name" value="Winged helix-like DNA-binding domain superfamily/Winged helix DNA-binding domain"/>
    <property type="match status" value="1"/>
</dbReference>
<dbReference type="SMART" id="SM00421">
    <property type="entry name" value="HTH_LUXR"/>
    <property type="match status" value="1"/>
</dbReference>
<dbReference type="SUPFAM" id="SSF75516">
    <property type="entry name" value="Pheromone-binding domain of LuxR-like quorum-sensing transcription factors"/>
    <property type="match status" value="1"/>
</dbReference>
<dbReference type="PROSITE" id="PS50043">
    <property type="entry name" value="HTH_LUXR_2"/>
    <property type="match status" value="1"/>
</dbReference>
<reference evidence="5 6" key="1">
    <citation type="submission" date="2024-05" db="EMBL/GenBank/DDBJ databases">
        <title>Roseateles sp. 2.12 16S ribosomal RNA gene Genome sequencing and assembly.</title>
        <authorList>
            <person name="Woo H."/>
        </authorList>
    </citation>
    <scope>NUCLEOTIDE SEQUENCE [LARGE SCALE GENOMIC DNA]</scope>
    <source>
        <strain evidence="5 6">2.12</strain>
    </source>
</reference>
<evidence type="ECO:0000259" key="4">
    <source>
        <dbReference type="PROSITE" id="PS50043"/>
    </source>
</evidence>
<dbReference type="Proteomes" id="UP001462640">
    <property type="component" value="Unassembled WGS sequence"/>
</dbReference>
<dbReference type="EMBL" id="JBDPZC010000006">
    <property type="protein sequence ID" value="MEO3713818.1"/>
    <property type="molecule type" value="Genomic_DNA"/>
</dbReference>
<evidence type="ECO:0000256" key="3">
    <source>
        <dbReference type="ARBA" id="ARBA00023163"/>
    </source>
</evidence>
<dbReference type="PANTHER" id="PTHR44688:SF16">
    <property type="entry name" value="DNA-BINDING TRANSCRIPTIONAL ACTIVATOR DEVR_DOSR"/>
    <property type="match status" value="1"/>
</dbReference>
<feature type="domain" description="HTH luxR-type" evidence="4">
    <location>
        <begin position="172"/>
        <end position="236"/>
    </location>
</feature>
<dbReference type="PANTHER" id="PTHR44688">
    <property type="entry name" value="DNA-BINDING TRANSCRIPTIONAL ACTIVATOR DEVR_DOSR"/>
    <property type="match status" value="1"/>
</dbReference>
<dbReference type="PRINTS" id="PR00038">
    <property type="entry name" value="HTHLUXR"/>
</dbReference>
<dbReference type="InterPro" id="IPR016032">
    <property type="entry name" value="Sig_transdc_resp-reg_C-effctor"/>
</dbReference>
<protein>
    <submittedName>
        <fullName evidence="5">Autoinducer binding domain-containing protein</fullName>
    </submittedName>
</protein>
<dbReference type="Pfam" id="PF03472">
    <property type="entry name" value="Autoind_bind"/>
    <property type="match status" value="1"/>
</dbReference>